<evidence type="ECO:0000313" key="2">
    <source>
        <dbReference type="EMBL" id="CAD9105118.1"/>
    </source>
</evidence>
<keyword evidence="1" id="KW-0732">Signal</keyword>
<evidence type="ECO:0000256" key="1">
    <source>
        <dbReference type="SAM" id="SignalP"/>
    </source>
</evidence>
<proteinExistence type="predicted"/>
<reference evidence="2" key="1">
    <citation type="submission" date="2021-01" db="EMBL/GenBank/DDBJ databases">
        <authorList>
            <person name="Corre E."/>
            <person name="Pelletier E."/>
            <person name="Niang G."/>
            <person name="Scheremetjew M."/>
            <person name="Finn R."/>
            <person name="Kale V."/>
            <person name="Holt S."/>
            <person name="Cochrane G."/>
            <person name="Meng A."/>
            <person name="Brown T."/>
            <person name="Cohen L."/>
        </authorList>
    </citation>
    <scope>NUCLEOTIDE SEQUENCE</scope>
    <source>
        <strain evidence="2">OF101</strain>
    </source>
</reference>
<sequence length="101" mass="10368">MSLVKVLLAVCLMQAVAPAAASPPGTYERLDDDTDLAAAMFGEEEASVGACPTPGCGADKTMGGKGEGISALQMDAQYKLEQPVKKAKAVRAKAVKKTVAK</sequence>
<protein>
    <recommendedName>
        <fullName evidence="3">Secreted protein</fullName>
    </recommendedName>
</protein>
<gene>
    <name evidence="2" type="ORF">ACAT0790_LOCUS9396</name>
</gene>
<dbReference type="AlphaFoldDB" id="A0A7S1LI73"/>
<feature type="signal peptide" evidence="1">
    <location>
        <begin position="1"/>
        <end position="21"/>
    </location>
</feature>
<name>A0A7S1LI73_ALECA</name>
<feature type="chain" id="PRO_5031436786" description="Secreted protein" evidence="1">
    <location>
        <begin position="22"/>
        <end position="101"/>
    </location>
</feature>
<organism evidence="2">
    <name type="scientific">Alexandrium catenella</name>
    <name type="common">Red tide dinoflagellate</name>
    <name type="synonym">Gonyaulax catenella</name>
    <dbReference type="NCBI Taxonomy" id="2925"/>
    <lineage>
        <taxon>Eukaryota</taxon>
        <taxon>Sar</taxon>
        <taxon>Alveolata</taxon>
        <taxon>Dinophyceae</taxon>
        <taxon>Gonyaulacales</taxon>
        <taxon>Pyrocystaceae</taxon>
        <taxon>Alexandrium</taxon>
    </lineage>
</organism>
<evidence type="ECO:0008006" key="3">
    <source>
        <dbReference type="Google" id="ProtNLM"/>
    </source>
</evidence>
<accession>A0A7S1LI73</accession>
<dbReference type="EMBL" id="HBGE01015857">
    <property type="protein sequence ID" value="CAD9105118.1"/>
    <property type="molecule type" value="Transcribed_RNA"/>
</dbReference>